<reference evidence="2 4" key="1">
    <citation type="submission" date="2019-08" db="EMBL/GenBank/DDBJ databases">
        <title>Comparative genome analysis confer to the adaptation heavy metal polluted environment.</title>
        <authorList>
            <person name="Li Y."/>
        </authorList>
    </citation>
    <scope>NUCLEOTIDE SEQUENCE [LARGE SCALE GENOMIC DNA]</scope>
    <source>
        <strain evidence="2 4">P2</strain>
    </source>
</reference>
<reference evidence="3 5" key="2">
    <citation type="submission" date="2021-03" db="EMBL/GenBank/DDBJ databases">
        <title>Mucilaginibacter strains isolated from gold and copper mining confer multi heavy-metal resistance.</title>
        <authorList>
            <person name="Li Y."/>
        </authorList>
    </citation>
    <scope>NUCLEOTIDE SEQUENCE [LARGE SCALE GENOMIC DNA]</scope>
    <source>
        <strain evidence="3 5">P2-4</strain>
    </source>
</reference>
<dbReference type="RefSeq" id="WP_112656766.1">
    <property type="nucleotide sequence ID" value="NZ_CP043451.1"/>
</dbReference>
<feature type="transmembrane region" description="Helical" evidence="1">
    <location>
        <begin position="86"/>
        <end position="108"/>
    </location>
</feature>
<dbReference type="Proteomes" id="UP000663940">
    <property type="component" value="Chromosome"/>
</dbReference>
<name>A0AAE6JCT8_9SPHI</name>
<dbReference type="AlphaFoldDB" id="A0AAE6JCT8"/>
<keyword evidence="5" id="KW-1185">Reference proteome</keyword>
<evidence type="ECO:0000256" key="1">
    <source>
        <dbReference type="SAM" id="Phobius"/>
    </source>
</evidence>
<evidence type="ECO:0000313" key="3">
    <source>
        <dbReference type="EMBL" id="QTE48172.1"/>
    </source>
</evidence>
<dbReference type="Proteomes" id="UP000250557">
    <property type="component" value="Chromosome"/>
</dbReference>
<dbReference type="EMBL" id="CP043451">
    <property type="protein sequence ID" value="QEM03076.1"/>
    <property type="molecule type" value="Genomic_DNA"/>
</dbReference>
<keyword evidence="1" id="KW-0812">Transmembrane</keyword>
<protein>
    <submittedName>
        <fullName evidence="2">Uncharacterized protein</fullName>
    </submittedName>
</protein>
<accession>A0AAE6JCT8</accession>
<sequence length="274" mass="31216">MADTRNLLYYLIFDNISYKDAFDIHIETASFDKGIDPSAKLPTGENEKLSFIAEKNDKVLNTLSLSLEPENEEFLIDLLIRSNEVLIVYAVCFGLNVIGSPLALPALLNKKNAHIAGTIEEIDFSIDRIQKRYGVTSEQLNVLKSPEFKNICWCKSALTFFCLFSLMAEMLGWDIDDPAIETVGDFLIRELRVEKDGLDSIKAFRLCYLGTQAYFDEMKHFKKLIESESLFGGVLKDTDIKLSAESDLKELYHEIMVEFLNIRLIENFENIILG</sequence>
<evidence type="ECO:0000313" key="2">
    <source>
        <dbReference type="EMBL" id="QEM03076.1"/>
    </source>
</evidence>
<gene>
    <name evidence="2" type="ORF">DIU31_005905</name>
    <name evidence="3" type="ORF">J3L21_21805</name>
</gene>
<dbReference type="EMBL" id="CP071880">
    <property type="protein sequence ID" value="QTE48172.1"/>
    <property type="molecule type" value="Genomic_DNA"/>
</dbReference>
<evidence type="ECO:0000313" key="5">
    <source>
        <dbReference type="Proteomes" id="UP000663940"/>
    </source>
</evidence>
<keyword evidence="1" id="KW-0472">Membrane</keyword>
<evidence type="ECO:0000313" key="4">
    <source>
        <dbReference type="Proteomes" id="UP000250557"/>
    </source>
</evidence>
<keyword evidence="1" id="KW-1133">Transmembrane helix</keyword>
<organism evidence="2 4">
    <name type="scientific">Mucilaginibacter rubeus</name>
    <dbReference type="NCBI Taxonomy" id="2027860"/>
    <lineage>
        <taxon>Bacteria</taxon>
        <taxon>Pseudomonadati</taxon>
        <taxon>Bacteroidota</taxon>
        <taxon>Sphingobacteriia</taxon>
        <taxon>Sphingobacteriales</taxon>
        <taxon>Sphingobacteriaceae</taxon>
        <taxon>Mucilaginibacter</taxon>
    </lineage>
</organism>
<proteinExistence type="predicted"/>